<dbReference type="InterPro" id="IPR050164">
    <property type="entry name" value="Peptidase_C19"/>
</dbReference>
<dbReference type="GO" id="GO:0016579">
    <property type="term" value="P:protein deubiquitination"/>
    <property type="evidence" value="ECO:0007669"/>
    <property type="project" value="InterPro"/>
</dbReference>
<dbReference type="CDD" id="cd02257">
    <property type="entry name" value="Peptidase_C19"/>
    <property type="match status" value="1"/>
</dbReference>
<sequence>MSRFSQLAGSSDLQKQFWDLKSTSELQHGDENKCSNSIKKSKGRKGRTTSCSTQSIQSHPTDTVLKNDVDKIIYDGLYIEPCGFRNVRNSCFLNASLQLLLNIPTLCSTLYKSRGICVSSGESSFHASGVQEKKTPLTDQLLELIERLNPQVVEHDAILNNTSQCCDGYGNKNNNTDNTVIHANKTKVGSNSNNPVPSTYKLSQSNGVRPFMLKHIITPNSVFGNLLHMNTGFQEDAAECLTYLLTQLHEEMGCIAVAKSTDVHLLNDTDQSQNDSEWMVTGRAGKHYPEARKIELDGGQSPIASLFCGTLVTRSNLGKSNSSYNVHNYSTVNNHAKKSAIKEPFFMLHVPIDNPLVNSVESALRYLAELEEITDYHNSDSQISLVRRRSMIDHLPPYLIIQLKRFYNESKMKSLQNINTSVNKVNSITSQTFPVIIRKHLKSVNIQSKLVIPKELLNQETHFSNSQRNYRLQAVIFHVGETVESGHYTIAVRITNPLEKSNSNSSTFIYFDDDRACVLNNAESINLLLTTHRPLDTRNCTFLHLKKPQTFQSNPEHVTTSPSSSNQHHGALNVSINHPRTPYILLYESQIGIHPDT</sequence>
<evidence type="ECO:0000256" key="1">
    <source>
        <dbReference type="ARBA" id="ARBA00000707"/>
    </source>
</evidence>
<dbReference type="EC" id="3.4.19.12" evidence="3"/>
<dbReference type="Gene3D" id="3.90.70.10">
    <property type="entry name" value="Cysteine proteinases"/>
    <property type="match status" value="1"/>
</dbReference>
<evidence type="ECO:0000313" key="11">
    <source>
        <dbReference type="WBParaSite" id="Smp_005280.1"/>
    </source>
</evidence>
<evidence type="ECO:0000256" key="5">
    <source>
        <dbReference type="ARBA" id="ARBA00022786"/>
    </source>
</evidence>
<dbReference type="ExpressionAtlas" id="A0A3Q0KBU5">
    <property type="expression patterns" value="baseline"/>
</dbReference>
<dbReference type="Proteomes" id="UP000008854">
    <property type="component" value="Unassembled WGS sequence"/>
</dbReference>
<dbReference type="PANTHER" id="PTHR24006:SF687">
    <property type="entry name" value="UBIQUITIN CARBOXYL-TERMINAL HYDROLASE 10"/>
    <property type="match status" value="1"/>
</dbReference>
<dbReference type="Pfam" id="PF00443">
    <property type="entry name" value="UCH"/>
    <property type="match status" value="1"/>
</dbReference>
<name>A0A3Q0KBU5_SCHMA</name>
<dbReference type="AlphaFoldDB" id="A0A3Q0KBU5"/>
<dbReference type="PROSITE" id="PS00973">
    <property type="entry name" value="USP_2"/>
    <property type="match status" value="1"/>
</dbReference>
<dbReference type="GO" id="GO:0005634">
    <property type="term" value="C:nucleus"/>
    <property type="evidence" value="ECO:0007669"/>
    <property type="project" value="TreeGrafter"/>
</dbReference>
<evidence type="ECO:0000256" key="4">
    <source>
        <dbReference type="ARBA" id="ARBA00022670"/>
    </source>
</evidence>
<organism evidence="10 11">
    <name type="scientific">Schistosoma mansoni</name>
    <name type="common">Blood fluke</name>
    <dbReference type="NCBI Taxonomy" id="6183"/>
    <lineage>
        <taxon>Eukaryota</taxon>
        <taxon>Metazoa</taxon>
        <taxon>Spiralia</taxon>
        <taxon>Lophotrochozoa</taxon>
        <taxon>Platyhelminthes</taxon>
        <taxon>Trematoda</taxon>
        <taxon>Digenea</taxon>
        <taxon>Strigeidida</taxon>
        <taxon>Schistosomatoidea</taxon>
        <taxon>Schistosomatidae</taxon>
        <taxon>Schistosoma</taxon>
    </lineage>
</organism>
<comment type="similarity">
    <text evidence="2">Belongs to the peptidase C19 family. USP10 subfamily.</text>
</comment>
<feature type="region of interest" description="Disordered" evidence="8">
    <location>
        <begin position="551"/>
        <end position="573"/>
    </location>
</feature>
<dbReference type="WBParaSite" id="Smp_005280.1">
    <property type="protein sequence ID" value="Smp_005280.1"/>
    <property type="gene ID" value="Smp_005280"/>
</dbReference>
<keyword evidence="5" id="KW-0833">Ubl conjugation pathway</keyword>
<feature type="compositionally biased region" description="Polar residues" evidence="8">
    <location>
        <begin position="48"/>
        <end position="57"/>
    </location>
</feature>
<keyword evidence="6" id="KW-0378">Hydrolase</keyword>
<dbReference type="InterPro" id="IPR018200">
    <property type="entry name" value="USP_CS"/>
</dbReference>
<evidence type="ECO:0000256" key="7">
    <source>
        <dbReference type="ARBA" id="ARBA00022807"/>
    </source>
</evidence>
<comment type="catalytic activity">
    <reaction evidence="1">
        <text>Thiol-dependent hydrolysis of ester, thioester, amide, peptide and isopeptide bonds formed by the C-terminal Gly of ubiquitin (a 76-residue protein attached to proteins as an intracellular targeting signal).</text>
        <dbReference type="EC" id="3.4.19.12"/>
    </reaction>
</comment>
<accession>A0A3Q0KBU5</accession>
<evidence type="ECO:0000313" key="10">
    <source>
        <dbReference type="Proteomes" id="UP000008854"/>
    </source>
</evidence>
<dbReference type="GO" id="GO:0004843">
    <property type="term" value="F:cysteine-type deubiquitinase activity"/>
    <property type="evidence" value="ECO:0007669"/>
    <property type="project" value="UniProtKB-EC"/>
</dbReference>
<keyword evidence="4" id="KW-0645">Protease</keyword>
<proteinExistence type="inferred from homology"/>
<dbReference type="PANTHER" id="PTHR24006">
    <property type="entry name" value="UBIQUITIN CARBOXYL-TERMINAL HYDROLASE"/>
    <property type="match status" value="1"/>
</dbReference>
<dbReference type="SUPFAM" id="SSF54001">
    <property type="entry name" value="Cysteine proteinases"/>
    <property type="match status" value="1"/>
</dbReference>
<dbReference type="GO" id="GO:0005829">
    <property type="term" value="C:cytosol"/>
    <property type="evidence" value="ECO:0007669"/>
    <property type="project" value="TreeGrafter"/>
</dbReference>
<dbReference type="PROSITE" id="PS50235">
    <property type="entry name" value="USP_3"/>
    <property type="match status" value="1"/>
</dbReference>
<reference evidence="11" key="2">
    <citation type="submission" date="2018-12" db="UniProtKB">
        <authorList>
            <consortium name="WormBaseParasite"/>
        </authorList>
    </citation>
    <scope>IDENTIFICATION</scope>
    <source>
        <strain evidence="11">Puerto Rican</strain>
    </source>
</reference>
<feature type="region of interest" description="Disordered" evidence="8">
    <location>
        <begin position="27"/>
        <end position="57"/>
    </location>
</feature>
<evidence type="ECO:0000259" key="9">
    <source>
        <dbReference type="PROSITE" id="PS50235"/>
    </source>
</evidence>
<dbReference type="InterPro" id="IPR028889">
    <property type="entry name" value="USP"/>
</dbReference>
<keyword evidence="7" id="KW-0788">Thiol protease</keyword>
<protein>
    <recommendedName>
        <fullName evidence="3">ubiquitinyl hydrolase 1</fullName>
        <ecNumber evidence="3">3.4.19.12</ecNumber>
    </recommendedName>
</protein>
<evidence type="ECO:0000256" key="3">
    <source>
        <dbReference type="ARBA" id="ARBA00012759"/>
    </source>
</evidence>
<evidence type="ECO:0000256" key="8">
    <source>
        <dbReference type="SAM" id="MobiDB-lite"/>
    </source>
</evidence>
<evidence type="ECO:0000256" key="2">
    <source>
        <dbReference type="ARBA" id="ARBA00005427"/>
    </source>
</evidence>
<dbReference type="GO" id="GO:0006508">
    <property type="term" value="P:proteolysis"/>
    <property type="evidence" value="ECO:0007669"/>
    <property type="project" value="UniProtKB-KW"/>
</dbReference>
<reference evidence="10" key="1">
    <citation type="journal article" date="2012" name="PLoS Negl. Trop. Dis.">
        <title>A systematically improved high quality genome and transcriptome of the human blood fluke Schistosoma mansoni.</title>
        <authorList>
            <person name="Protasio A.V."/>
            <person name="Tsai I.J."/>
            <person name="Babbage A."/>
            <person name="Nichol S."/>
            <person name="Hunt M."/>
            <person name="Aslett M.A."/>
            <person name="De Silva N."/>
            <person name="Velarde G.S."/>
            <person name="Anderson T.J."/>
            <person name="Clark R.C."/>
            <person name="Davidson C."/>
            <person name="Dillon G.P."/>
            <person name="Holroyd N.E."/>
            <person name="LoVerde P.T."/>
            <person name="Lloyd C."/>
            <person name="McQuillan J."/>
            <person name="Oliveira G."/>
            <person name="Otto T.D."/>
            <person name="Parker-Manuel S.J."/>
            <person name="Quail M.A."/>
            <person name="Wilson R.A."/>
            <person name="Zerlotini A."/>
            <person name="Dunne D.W."/>
            <person name="Berriman M."/>
        </authorList>
    </citation>
    <scope>NUCLEOTIDE SEQUENCE [LARGE SCALE GENOMIC DNA]</scope>
    <source>
        <strain evidence="10">Puerto Rican</strain>
    </source>
</reference>
<dbReference type="InterPro" id="IPR001394">
    <property type="entry name" value="Peptidase_C19_UCH"/>
</dbReference>
<dbReference type="InParanoid" id="A0A3Q0KBU5"/>
<dbReference type="STRING" id="6183.A0A3Q0KBU5"/>
<feature type="domain" description="USP" evidence="9">
    <location>
        <begin position="82"/>
        <end position="533"/>
    </location>
</feature>
<keyword evidence="10" id="KW-1185">Reference proteome</keyword>
<evidence type="ECO:0000256" key="6">
    <source>
        <dbReference type="ARBA" id="ARBA00022801"/>
    </source>
</evidence>
<dbReference type="InterPro" id="IPR038765">
    <property type="entry name" value="Papain-like_cys_pep_sf"/>
</dbReference>